<reference evidence="1 2" key="1">
    <citation type="submission" date="2020-08" db="EMBL/GenBank/DDBJ databases">
        <title>Sequencing the genomes of 1000 actinobacteria strains.</title>
        <authorList>
            <person name="Klenk H.-P."/>
        </authorList>
    </citation>
    <scope>NUCLEOTIDE SEQUENCE [LARGE SCALE GENOMIC DNA]</scope>
    <source>
        <strain evidence="1 2">DSM 102030</strain>
    </source>
</reference>
<dbReference type="EMBL" id="JACHJT010000001">
    <property type="protein sequence ID" value="MBB4931877.1"/>
    <property type="molecule type" value="Genomic_DNA"/>
</dbReference>
<keyword evidence="2" id="KW-1185">Reference proteome</keyword>
<organism evidence="1 2">
    <name type="scientific">Lipingzhangella halophila</name>
    <dbReference type="NCBI Taxonomy" id="1783352"/>
    <lineage>
        <taxon>Bacteria</taxon>
        <taxon>Bacillati</taxon>
        <taxon>Actinomycetota</taxon>
        <taxon>Actinomycetes</taxon>
        <taxon>Streptosporangiales</taxon>
        <taxon>Nocardiopsidaceae</taxon>
        <taxon>Lipingzhangella</taxon>
    </lineage>
</organism>
<accession>A0A7W7RH47</accession>
<sequence>MKCRNPSPLKRGHLVRFHEGPLADEVYEADALPEYVYYREPEDPDEDVVGFGSDLPRRVFPRPIHRYDRLPDAPGSPTAYLWVGRQDQVEVSAPFDEVLHLPEAP</sequence>
<proteinExistence type="predicted"/>
<gene>
    <name evidence="1" type="ORF">F4561_002697</name>
</gene>
<protein>
    <submittedName>
        <fullName evidence="1">Uncharacterized protein</fullName>
    </submittedName>
</protein>
<evidence type="ECO:0000313" key="2">
    <source>
        <dbReference type="Proteomes" id="UP000523007"/>
    </source>
</evidence>
<dbReference type="AlphaFoldDB" id="A0A7W7RH47"/>
<dbReference type="RefSeq" id="WP_184578756.1">
    <property type="nucleotide sequence ID" value="NZ_JACHJT010000001.1"/>
</dbReference>
<evidence type="ECO:0000313" key="1">
    <source>
        <dbReference type="EMBL" id="MBB4931877.1"/>
    </source>
</evidence>
<name>A0A7W7RH47_9ACTN</name>
<comment type="caution">
    <text evidence="1">The sequence shown here is derived from an EMBL/GenBank/DDBJ whole genome shotgun (WGS) entry which is preliminary data.</text>
</comment>
<dbReference type="Proteomes" id="UP000523007">
    <property type="component" value="Unassembled WGS sequence"/>
</dbReference>